<protein>
    <submittedName>
        <fullName evidence="2">Uncharacterized protein</fullName>
    </submittedName>
</protein>
<comment type="caution">
    <text evidence="2">The sequence shown here is derived from an EMBL/GenBank/DDBJ whole genome shotgun (WGS) entry which is preliminary data.</text>
</comment>
<feature type="region of interest" description="Disordered" evidence="1">
    <location>
        <begin position="1"/>
        <end position="22"/>
    </location>
</feature>
<dbReference type="Proteomes" id="UP000663801">
    <property type="component" value="Unassembled WGS sequence"/>
</dbReference>
<accession>A0A938YNI5</accession>
<evidence type="ECO:0000313" key="3">
    <source>
        <dbReference type="Proteomes" id="UP000663801"/>
    </source>
</evidence>
<evidence type="ECO:0000313" key="2">
    <source>
        <dbReference type="EMBL" id="MBM9476318.1"/>
    </source>
</evidence>
<gene>
    <name evidence="2" type="ORF">JL107_07685</name>
</gene>
<keyword evidence="3" id="KW-1185">Reference proteome</keyword>
<dbReference type="AlphaFoldDB" id="A0A938YNI5"/>
<evidence type="ECO:0000256" key="1">
    <source>
        <dbReference type="SAM" id="MobiDB-lite"/>
    </source>
</evidence>
<name>A0A938YNI5_9ACTN</name>
<reference evidence="2" key="1">
    <citation type="submission" date="2021-01" db="EMBL/GenBank/DDBJ databases">
        <title>KCTC 19127 draft genome.</title>
        <authorList>
            <person name="An D."/>
        </authorList>
    </citation>
    <scope>NUCLEOTIDE SEQUENCE</scope>
    <source>
        <strain evidence="2">KCTC 19127</strain>
    </source>
</reference>
<sequence>MNPTSPESLDPQAATAADPIGTPLSLVGIEELNEIDGMGSAGGTHNCGGTFGTLSCPASVGTAFSFT</sequence>
<organism evidence="2 3">
    <name type="scientific">Nakamurella flavida</name>
    <dbReference type="NCBI Taxonomy" id="363630"/>
    <lineage>
        <taxon>Bacteria</taxon>
        <taxon>Bacillati</taxon>
        <taxon>Actinomycetota</taxon>
        <taxon>Actinomycetes</taxon>
        <taxon>Nakamurellales</taxon>
        <taxon>Nakamurellaceae</taxon>
        <taxon>Nakamurella</taxon>
    </lineage>
</organism>
<dbReference type="EMBL" id="JAERWL010000006">
    <property type="protein sequence ID" value="MBM9476318.1"/>
    <property type="molecule type" value="Genomic_DNA"/>
</dbReference>
<dbReference type="RefSeq" id="WP_205256391.1">
    <property type="nucleotide sequence ID" value="NZ_BAAAPV010000001.1"/>
</dbReference>
<proteinExistence type="predicted"/>